<dbReference type="STRING" id="331113.SNE_A13760"/>
<accession>F8L8V9</accession>
<organism evidence="1 2">
    <name type="scientific">Simkania negevensis (strain ATCC VR-1471 / DSM 27360 / Z)</name>
    <dbReference type="NCBI Taxonomy" id="331113"/>
    <lineage>
        <taxon>Bacteria</taxon>
        <taxon>Pseudomonadati</taxon>
        <taxon>Chlamydiota</taxon>
        <taxon>Chlamydiia</taxon>
        <taxon>Parachlamydiales</taxon>
        <taxon>Simkaniaceae</taxon>
        <taxon>Simkania</taxon>
    </lineage>
</organism>
<dbReference type="HOGENOM" id="CLU_2358175_0_0_0"/>
<reference key="1">
    <citation type="journal article" date="2011" name="Mol. Biol. Evol.">
        <title>Unity in variety -- the pan-genome of the Chlamydiae.</title>
        <authorList>
            <person name="Collingro A."/>
            <person name="Tischler P."/>
            <person name="Weinmaier T."/>
            <person name="Penz T."/>
            <person name="Heinz E."/>
            <person name="Brunham R.C."/>
            <person name="Read T.D."/>
            <person name="Bavoil P.M."/>
            <person name="Sachse K."/>
            <person name="Kahane S."/>
            <person name="Friedman M.G."/>
            <person name="Rattei T."/>
            <person name="Myers G.S.A."/>
            <person name="Horn M."/>
        </authorList>
    </citation>
    <scope>NUCLEOTIDE SEQUENCE</scope>
    <source>
        <strain>Z</strain>
    </source>
</reference>
<dbReference type="AlphaFoldDB" id="F8L8V9"/>
<keyword evidence="2" id="KW-1185">Reference proteome</keyword>
<protein>
    <submittedName>
        <fullName evidence="1">Uncharacterized protein</fullName>
    </submittedName>
</protein>
<evidence type="ECO:0000313" key="2">
    <source>
        <dbReference type="Proteomes" id="UP000000496"/>
    </source>
</evidence>
<dbReference type="KEGG" id="sng:SNE_A13760"/>
<gene>
    <name evidence="1" type="ordered locus">SNE_A13760</name>
</gene>
<sequence length="96" mass="11136">MYPEEEAPEEQEKEILRGEIQEFLGEFEASEETEDDMKTILPIWRNEILNHARGVGGKTLSSIKTLMNVCEDYANNRGMLERVRKEAEETRIHLGL</sequence>
<dbReference type="Proteomes" id="UP000000496">
    <property type="component" value="Chromosome gsn.131"/>
</dbReference>
<name>F8L8V9_SIMNZ</name>
<proteinExistence type="predicted"/>
<reference evidence="1 2" key="2">
    <citation type="journal article" date="2011" name="Mol. Biol. Evol.">
        <title>Unity in variety--the pan-genome of the Chlamydiae.</title>
        <authorList>
            <person name="Collingro A."/>
            <person name="Tischler P."/>
            <person name="Weinmaier T."/>
            <person name="Penz T."/>
            <person name="Heinz E."/>
            <person name="Brunham R.C."/>
            <person name="Read T.D."/>
            <person name="Bavoil P.M."/>
            <person name="Sachse K."/>
            <person name="Kahane S."/>
            <person name="Friedman M.G."/>
            <person name="Rattei T."/>
            <person name="Myers G.S."/>
            <person name="Horn M."/>
        </authorList>
    </citation>
    <scope>NUCLEOTIDE SEQUENCE [LARGE SCALE GENOMIC DNA]</scope>
    <source>
        <strain evidence="2">ATCC VR-1471 / Z</strain>
    </source>
</reference>
<dbReference type="EMBL" id="FR872582">
    <property type="protein sequence ID" value="CCB89253.1"/>
    <property type="molecule type" value="Genomic_DNA"/>
</dbReference>
<dbReference type="RefSeq" id="WP_013943720.1">
    <property type="nucleotide sequence ID" value="NC_015713.1"/>
</dbReference>
<evidence type="ECO:0000313" key="1">
    <source>
        <dbReference type="EMBL" id="CCB89253.1"/>
    </source>
</evidence>